<evidence type="ECO:0000256" key="6">
    <source>
        <dbReference type="ARBA" id="ARBA00023242"/>
    </source>
</evidence>
<dbReference type="PANTHER" id="PTHR12172:SF0">
    <property type="entry name" value="CELL CYCLE CHECKPOINT PROTEIN RAD17"/>
    <property type="match status" value="1"/>
</dbReference>
<evidence type="ECO:0000256" key="2">
    <source>
        <dbReference type="ARBA" id="ARBA00006168"/>
    </source>
</evidence>
<feature type="compositionally biased region" description="Polar residues" evidence="8">
    <location>
        <begin position="33"/>
        <end position="72"/>
    </location>
</feature>
<dbReference type="Proteomes" id="UP000002173">
    <property type="component" value="Unassembled WGS sequence"/>
</dbReference>
<dbReference type="PANTHER" id="PTHR12172">
    <property type="entry name" value="CELL CYCLE CHECKPOINT PROTEIN RAD17"/>
    <property type="match status" value="1"/>
</dbReference>
<evidence type="ECO:0000256" key="1">
    <source>
        <dbReference type="ARBA" id="ARBA00004123"/>
    </source>
</evidence>
<sequence length="800" mass="90106">MPRGFPDDIPWRRSDVESLHRFLKSANDRVDLSDSSNELLKTSDNSSESTPAFAETSFNTKPKSSSEINYGSVSKRRDSSKSFARRDKIKVPYLSNDSPETFANICILRGQTGCGKTTAVRLLSETIGLKVIEYDPFESDVVYISDNGTHDAVAATFLRFLDTVRRKPGICVSQKNTVYNREIAKDVTSNRLKRPRLALLMPTAGSKSHSDTSSTSEPHIILLKDLPRTLITNKTDCSRRIQEITNSILDGEGTSNGITKYPMLICVNNTASDRQLLRSILPYNFKQHPRCMILQVGQITKSKLRAILYRHLDFWGRGRTRQNEMLIDFLTSASCGDMRFAIANLHFYSSVNRTSSKNTGDEMEVLSRLLLERNPSNAVFNVIGKVLVNKRIPVILDDSECDITEDNVLGPSEQGVNSLERFRHCFQLSAPLRVSDCDKEGAVLSLPDDYSDILEILPNLCANISEELLTFEVATESQGDLPPPCSEMLWENMFRSLYENHFDTQLWADMPTDVRLYGLLKPFNKSEPLSFCRWPVIQATPNVEPCRFPRSSHLPLLTRPQMYYNPDELVQNSSIDSVFLVDSLHENYSSYYESIEDCAALTAQLCAADVFASGYRHAGIIGDDLLDDVNTRFACICVRSTSHSNLGGSGVSTQFRAFTKGTWHSESKHDMNHLKDLYDQHIRDLASGNQVTSKSITSAYMCKNRAFVELIPFIYMFMYSVPGKHDADMPLFGQIDDVISQPIWERINMIMDEQPCSAPEQMKSNATMPVGMLGSITPKLKEVLSELSKHYDSNFTHVQT</sequence>
<dbReference type="KEGG" id="bbo:BBOV_IV008920"/>
<keyword evidence="6" id="KW-0539">Nucleus</keyword>
<reference evidence="10" key="3">
    <citation type="journal article" date="2021" name="Int. J. Parasitol.">
        <title>Comparative analysis of gene expression between Babesia bovis blood stages and kinetes allowed by improved genome annotation.</title>
        <authorList>
            <person name="Ueti M.W."/>
            <person name="Johnson W.C."/>
            <person name="Kappmeyer L.S."/>
            <person name="Herndon D.R."/>
            <person name="Mousel M.R."/>
            <person name="Reif K.E."/>
            <person name="Taus N.S."/>
            <person name="Ifeonu O.O."/>
            <person name="Silva J.C."/>
            <person name="Suarez C.E."/>
            <person name="Brayton K.A."/>
        </authorList>
    </citation>
    <scope>NUCLEOTIDE SEQUENCE [LARGE SCALE GENOMIC DNA]</scope>
</reference>
<organism evidence="9 10">
    <name type="scientific">Babesia bovis</name>
    <dbReference type="NCBI Taxonomy" id="5865"/>
    <lineage>
        <taxon>Eukaryota</taxon>
        <taxon>Sar</taxon>
        <taxon>Alveolata</taxon>
        <taxon>Apicomplexa</taxon>
        <taxon>Aconoidasida</taxon>
        <taxon>Piroplasmida</taxon>
        <taxon>Babesiidae</taxon>
        <taxon>Babesia</taxon>
    </lineage>
</organism>
<evidence type="ECO:0000256" key="8">
    <source>
        <dbReference type="SAM" id="MobiDB-lite"/>
    </source>
</evidence>
<keyword evidence="7" id="KW-0131">Cell cycle</keyword>
<dbReference type="GO" id="GO:0005524">
    <property type="term" value="F:ATP binding"/>
    <property type="evidence" value="ECO:0007669"/>
    <property type="project" value="UniProtKB-KW"/>
</dbReference>
<evidence type="ECO:0000256" key="4">
    <source>
        <dbReference type="ARBA" id="ARBA00022763"/>
    </source>
</evidence>
<dbReference type="GeneID" id="5479048"/>
<dbReference type="EMBL" id="AAXT01000002">
    <property type="protein sequence ID" value="EDO07246.1"/>
    <property type="molecule type" value="Genomic_DNA"/>
</dbReference>
<gene>
    <name evidence="9" type="ORF">BBOV_IV008920</name>
</gene>
<keyword evidence="10" id="KW-1185">Reference proteome</keyword>
<dbReference type="OMA" id="FITHKSK"/>
<protein>
    <submittedName>
        <fullName evidence="9">Uncharacterized protein</fullName>
    </submittedName>
</protein>
<dbReference type="eggNOG" id="ENOG502T6N6">
    <property type="taxonomic scope" value="Eukaryota"/>
</dbReference>
<dbReference type="RefSeq" id="XP_001610814.1">
    <property type="nucleotide sequence ID" value="XM_001610764.1"/>
</dbReference>
<dbReference type="InterPro" id="IPR004582">
    <property type="entry name" value="Checkpoint_prot_Rad17_Rad24"/>
</dbReference>
<dbReference type="GO" id="GO:0006281">
    <property type="term" value="P:DNA repair"/>
    <property type="evidence" value="ECO:0007669"/>
    <property type="project" value="InterPro"/>
</dbReference>
<dbReference type="SUPFAM" id="SSF52540">
    <property type="entry name" value="P-loop containing nucleoside triphosphate hydrolases"/>
    <property type="match status" value="1"/>
</dbReference>
<dbReference type="Gene3D" id="3.40.50.300">
    <property type="entry name" value="P-loop containing nucleotide triphosphate hydrolases"/>
    <property type="match status" value="1"/>
</dbReference>
<evidence type="ECO:0000313" key="10">
    <source>
        <dbReference type="Proteomes" id="UP000002173"/>
    </source>
</evidence>
<evidence type="ECO:0000313" key="9">
    <source>
        <dbReference type="EMBL" id="EDO07246.1"/>
    </source>
</evidence>
<dbReference type="InterPro" id="IPR027417">
    <property type="entry name" value="P-loop_NTPase"/>
</dbReference>
<dbReference type="GO" id="GO:0033314">
    <property type="term" value="P:mitotic DNA replication checkpoint signaling"/>
    <property type="evidence" value="ECO:0007669"/>
    <property type="project" value="TreeGrafter"/>
</dbReference>
<dbReference type="GO" id="GO:0003689">
    <property type="term" value="F:DNA clamp loader activity"/>
    <property type="evidence" value="ECO:0007669"/>
    <property type="project" value="TreeGrafter"/>
</dbReference>
<dbReference type="STRING" id="5865.A7ARS7"/>
<feature type="region of interest" description="Disordered" evidence="8">
    <location>
        <begin position="30"/>
        <end position="73"/>
    </location>
</feature>
<comment type="similarity">
    <text evidence="2">Belongs to the rad17/RAD24 family.</text>
</comment>
<dbReference type="InParanoid" id="A7ARS7"/>
<dbReference type="GO" id="GO:0000077">
    <property type="term" value="P:DNA damage checkpoint signaling"/>
    <property type="evidence" value="ECO:0007669"/>
    <property type="project" value="TreeGrafter"/>
</dbReference>
<dbReference type="AlphaFoldDB" id="A7ARS7"/>
<dbReference type="GO" id="GO:0003682">
    <property type="term" value="F:chromatin binding"/>
    <property type="evidence" value="ECO:0007669"/>
    <property type="project" value="TreeGrafter"/>
</dbReference>
<reference evidence="9 10" key="1">
    <citation type="journal article" date="2007" name="PLoS Pathog.">
        <title>Genome sequence of Babesia bovis and comparative analysis of apicomplexan hemoprotozoa.</title>
        <authorList>
            <person name="Brayton K.A."/>
            <person name="Lau A.O.T."/>
            <person name="Herndon D.R."/>
            <person name="Hannick L."/>
            <person name="Kappmeyer L.S."/>
            <person name="Berens S.J."/>
            <person name="Bidwell S.L."/>
            <person name="Brown W.C."/>
            <person name="Crabtree J."/>
            <person name="Fadrosh D."/>
            <person name="Feldblum T."/>
            <person name="Forberger H.A."/>
            <person name="Haas B.J."/>
            <person name="Howell J.M."/>
            <person name="Khouri H."/>
            <person name="Koo H."/>
            <person name="Mann D.J."/>
            <person name="Norimine J."/>
            <person name="Paulsen I.T."/>
            <person name="Radune D."/>
            <person name="Ren Q."/>
            <person name="Smith R.K. Jr."/>
            <person name="Suarez C.E."/>
            <person name="White O."/>
            <person name="Wortman J.R."/>
            <person name="Knowles D.P. Jr."/>
            <person name="McElwain T.F."/>
            <person name="Nene V.M."/>
        </authorList>
    </citation>
    <scope>NUCLEOTIDE SEQUENCE [LARGE SCALE GENOMIC DNA]</scope>
    <source>
        <strain evidence="9">T2Bo</strain>
    </source>
</reference>
<comment type="subcellular location">
    <subcellularLocation>
        <location evidence="1">Nucleus</location>
    </subcellularLocation>
</comment>
<keyword evidence="5" id="KW-0067">ATP-binding</keyword>
<name>A7ARS7_BABBO</name>
<dbReference type="VEuPathDB" id="PiroplasmaDB:BBOV_IV008920"/>
<reference evidence="10" key="2">
    <citation type="journal article" date="2020" name="Data Brief">
        <title>Transcriptome dataset of Babesia bovis life stages within vertebrate and invertebrate hosts.</title>
        <authorList>
            <person name="Ueti M.W."/>
            <person name="Johnson W.C."/>
            <person name="Kappmeyer L.S."/>
            <person name="Herndon D.R."/>
            <person name="Mousel M.R."/>
            <person name="Reif K.E."/>
            <person name="Taus N.S."/>
            <person name="Ifeonu O.O."/>
            <person name="Silva J.C."/>
            <person name="Suarez C.E."/>
            <person name="Brayton K.A."/>
        </authorList>
    </citation>
    <scope>NUCLEOTIDE SEQUENCE [LARGE SCALE GENOMIC DNA]</scope>
</reference>
<keyword evidence="4" id="KW-0227">DNA damage</keyword>
<evidence type="ECO:0000256" key="3">
    <source>
        <dbReference type="ARBA" id="ARBA00022741"/>
    </source>
</evidence>
<comment type="caution">
    <text evidence="9">The sequence shown here is derived from an EMBL/GenBank/DDBJ whole genome shotgun (WGS) entry which is preliminary data.</text>
</comment>
<accession>A7ARS7</accession>
<evidence type="ECO:0000256" key="7">
    <source>
        <dbReference type="ARBA" id="ARBA00023306"/>
    </source>
</evidence>
<keyword evidence="3" id="KW-0547">Nucleotide-binding</keyword>
<evidence type="ECO:0000256" key="5">
    <source>
        <dbReference type="ARBA" id="ARBA00022840"/>
    </source>
</evidence>
<proteinExistence type="inferred from homology"/>
<dbReference type="GO" id="GO:0005634">
    <property type="term" value="C:nucleus"/>
    <property type="evidence" value="ECO:0007669"/>
    <property type="project" value="UniProtKB-SubCell"/>
</dbReference>